<organism evidence="2 3">
    <name type="scientific">Edwardsiella anguillarum ET080813</name>
    <dbReference type="NCBI Taxonomy" id="667120"/>
    <lineage>
        <taxon>Bacteria</taxon>
        <taxon>Pseudomonadati</taxon>
        <taxon>Pseudomonadota</taxon>
        <taxon>Gammaproteobacteria</taxon>
        <taxon>Enterobacterales</taxon>
        <taxon>Hafniaceae</taxon>
        <taxon>Edwardsiella</taxon>
    </lineage>
</organism>
<dbReference type="KEGG" id="ete:ETEE_2655"/>
<reference evidence="2 3" key="1">
    <citation type="journal article" date="2012" name="PLoS ONE">
        <title>Edwardsiella comparative phylogenomics reveal the new intra/inter-species taxonomic relationships, virulence evolution and niche adaptation mechanisms.</title>
        <authorList>
            <person name="Yang M."/>
            <person name="Lv Y."/>
            <person name="Xiao J."/>
            <person name="Wu H."/>
            <person name="Zheng H."/>
            <person name="Liu Q."/>
            <person name="Zhang Y."/>
            <person name="Wang Q."/>
        </authorList>
    </citation>
    <scope>NUCLEOTIDE SEQUENCE [LARGE SCALE GENOMIC DNA]</scope>
    <source>
        <strain evidence="3">080813</strain>
    </source>
</reference>
<dbReference type="EMBL" id="CP006664">
    <property type="protein sequence ID" value="AIJ09089.1"/>
    <property type="molecule type" value="Genomic_DNA"/>
</dbReference>
<dbReference type="HOGENOM" id="CLU_1658083_0_0_6"/>
<dbReference type="GeneID" id="33940196"/>
<sequence>MKSTIMKNVTGLLVLASAVQPFASQAGEASATVTITATVDATVALDVAKTFDLKNKKDVQTLDIKTTSNGTKVKLEVSQAEAADDHIVLSAGEGKDKLTMNVKATLGTSTEKFKSGTLSIEVPAATTQQTTKLNLTALPTATQVAGKYSGTITVKASTM</sequence>
<dbReference type="Proteomes" id="UP000028681">
    <property type="component" value="Chromosome"/>
</dbReference>
<dbReference type="AlphaFoldDB" id="A0A076LU58"/>
<keyword evidence="1" id="KW-0732">Signal</keyword>
<protein>
    <recommendedName>
        <fullName evidence="4">Alpha-fimbriae major subunit</fullName>
    </recommendedName>
</protein>
<dbReference type="RefSeq" id="WP_034165835.1">
    <property type="nucleotide sequence ID" value="NZ_CP006664.1"/>
</dbReference>
<evidence type="ECO:0000313" key="2">
    <source>
        <dbReference type="EMBL" id="AIJ09089.1"/>
    </source>
</evidence>
<accession>A0A076LU58</accession>
<evidence type="ECO:0000256" key="1">
    <source>
        <dbReference type="SAM" id="SignalP"/>
    </source>
</evidence>
<feature type="signal peptide" evidence="1">
    <location>
        <begin position="1"/>
        <end position="26"/>
    </location>
</feature>
<evidence type="ECO:0008006" key="4">
    <source>
        <dbReference type="Google" id="ProtNLM"/>
    </source>
</evidence>
<name>A0A076LU58_9GAMM</name>
<gene>
    <name evidence="2" type="ORF">ETEE_2655</name>
</gene>
<proteinExistence type="predicted"/>
<evidence type="ECO:0000313" key="3">
    <source>
        <dbReference type="Proteomes" id="UP000028681"/>
    </source>
</evidence>
<feature type="chain" id="PRO_5001715096" description="Alpha-fimbriae major subunit" evidence="1">
    <location>
        <begin position="27"/>
        <end position="159"/>
    </location>
</feature>